<dbReference type="GO" id="GO:0005507">
    <property type="term" value="F:copper ion binding"/>
    <property type="evidence" value="ECO:0007669"/>
    <property type="project" value="TreeGrafter"/>
</dbReference>
<name>A0A4R0RUH5_9APHY</name>
<dbReference type="Proteomes" id="UP000292702">
    <property type="component" value="Unassembled WGS sequence"/>
</dbReference>
<gene>
    <name evidence="3" type="ORF">EIP91_012143</name>
</gene>
<dbReference type="Gene3D" id="3.20.20.380">
    <property type="entry name" value="Copper homeostasis (CutC) domain"/>
    <property type="match status" value="1"/>
</dbReference>
<dbReference type="STRING" id="92696.A0A4R0RUH5"/>
<dbReference type="AlphaFoldDB" id="A0A4R0RUH5"/>
<comment type="similarity">
    <text evidence="1">Belongs to the CutC family.</text>
</comment>
<protein>
    <recommendedName>
        <fullName evidence="2">Copper homeostasis protein cutC homolog</fullName>
    </recommendedName>
</protein>
<comment type="caution">
    <text evidence="3">The sequence shown here is derived from an EMBL/GenBank/DDBJ whole genome shotgun (WGS) entry which is preliminary data.</text>
</comment>
<evidence type="ECO:0000313" key="4">
    <source>
        <dbReference type="Proteomes" id="UP000292702"/>
    </source>
</evidence>
<evidence type="ECO:0000256" key="1">
    <source>
        <dbReference type="ARBA" id="ARBA00007768"/>
    </source>
</evidence>
<proteinExistence type="inferred from homology"/>
<dbReference type="EMBL" id="RWJN01000009">
    <property type="protein sequence ID" value="TCD71193.1"/>
    <property type="molecule type" value="Genomic_DNA"/>
</dbReference>
<dbReference type="InterPro" id="IPR036822">
    <property type="entry name" value="CutC-like_dom_sf"/>
</dbReference>
<evidence type="ECO:0000256" key="2">
    <source>
        <dbReference type="ARBA" id="ARBA00019014"/>
    </source>
</evidence>
<dbReference type="PANTHER" id="PTHR12598:SF0">
    <property type="entry name" value="COPPER HOMEOSTASIS PROTEIN CUTC HOMOLOG"/>
    <property type="match status" value="1"/>
</dbReference>
<dbReference type="HAMAP" id="MF_00795">
    <property type="entry name" value="CutC"/>
    <property type="match status" value="1"/>
</dbReference>
<keyword evidence="4" id="KW-1185">Reference proteome</keyword>
<sequence length="280" mass="30482">MSSGEHRILVEVCVDSVESALAAARGGADRLELCGNLGLGGGTTPSVGLYRRVRKAVPNLPIMVMIRPRTGDFLYTPSEFEVMQEDVQSFKELGADGVVFGVLQADGWIDVERTRQLAEAADGMQVCFHRAFDMTPHPESEVEGSTPLVQLAQIPNITRILTSGRGPSVPTSVRPIRAFLRAAEILSERHRTPTNPLTILPGSGLNPGTVPAFVHDVLLLGLREIHLSGSGWIDGSMEFRKEGMGMGVGGQGDWGIWRTNEEVIRQVRKAVDEAREKFQT</sequence>
<dbReference type="Pfam" id="PF03932">
    <property type="entry name" value="CutC"/>
    <property type="match status" value="1"/>
</dbReference>
<dbReference type="PANTHER" id="PTHR12598">
    <property type="entry name" value="COPPER HOMEOSTASIS PROTEIN CUTC"/>
    <property type="match status" value="1"/>
</dbReference>
<dbReference type="InterPro" id="IPR005627">
    <property type="entry name" value="CutC-like"/>
</dbReference>
<dbReference type="OrthoDB" id="7392499at2759"/>
<dbReference type="SUPFAM" id="SSF110395">
    <property type="entry name" value="CutC-like"/>
    <property type="match status" value="1"/>
</dbReference>
<accession>A0A4R0RUH5</accession>
<organism evidence="3 4">
    <name type="scientific">Steccherinum ochraceum</name>
    <dbReference type="NCBI Taxonomy" id="92696"/>
    <lineage>
        <taxon>Eukaryota</taxon>
        <taxon>Fungi</taxon>
        <taxon>Dikarya</taxon>
        <taxon>Basidiomycota</taxon>
        <taxon>Agaricomycotina</taxon>
        <taxon>Agaricomycetes</taxon>
        <taxon>Polyporales</taxon>
        <taxon>Steccherinaceae</taxon>
        <taxon>Steccherinum</taxon>
    </lineage>
</organism>
<reference evidence="3 4" key="1">
    <citation type="submission" date="2018-11" db="EMBL/GenBank/DDBJ databases">
        <title>Genome assembly of Steccherinum ochraceum LE-BIN_3174, the white-rot fungus of the Steccherinaceae family (The Residual Polyporoid clade, Polyporales, Basidiomycota).</title>
        <authorList>
            <person name="Fedorova T.V."/>
            <person name="Glazunova O.A."/>
            <person name="Landesman E.O."/>
            <person name="Moiseenko K.V."/>
            <person name="Psurtseva N.V."/>
            <person name="Savinova O.S."/>
            <person name="Shakhova N.V."/>
            <person name="Tyazhelova T.V."/>
            <person name="Vasina D.V."/>
        </authorList>
    </citation>
    <scope>NUCLEOTIDE SEQUENCE [LARGE SCALE GENOMIC DNA]</scope>
    <source>
        <strain evidence="3 4">LE-BIN_3174</strain>
    </source>
</reference>
<evidence type="ECO:0000313" key="3">
    <source>
        <dbReference type="EMBL" id="TCD71193.1"/>
    </source>
</evidence>